<keyword evidence="14" id="KW-1185">Reference proteome</keyword>
<dbReference type="SUPFAM" id="SSF47384">
    <property type="entry name" value="Homodimeric domain of signal transducing histidine kinase"/>
    <property type="match status" value="1"/>
</dbReference>
<sequence length="550" mass="65005">MKTTARKFTWKFIGYFSLFYALINLLLLMLFAYSMMRYSDRLTSGNLSAQSTETIQTLIDFSDEENMSITPELEKALKEQEGMLLIRDNKGQIIKVFNNEETLHTLSWYYLPGVTTWTLSERYQAIFIDRQPLVKAAELFDLRQNTELQHYMDEHNLSLFKQDMKNDKLEKVYGNFRTADVEKYWFMDLNNDNFNKYVLRETMRDDEYFLFVAENQHARDKRIIVDENGLFMDKDFVKDILSFLMWYFIFSLTIFFIILALAYFVSRNFARPLIHFVNWLNQLRQGIYKVPDNQAIYRRGRMRRKYRMYTTVDESIRELTEKLESDKTYQKRITALREEWIAGITHDLKTPLSSIYGYSKLLNSPIDISCEDRKRFAEIIEDKAMYIDSLLKDLNMTYQMKNDVFEFNKQMINVGDYVQTFIESFNHPNLHGVNQLNESIKLDKERMNRVLMNIVSNAFIYNDDIEVWINAFMEDGYIVIEIADNGKGIPESEIPYIFDRYYRGTNTSSNHEGSGLGLAVAKQIVENHDGKIEVNSSIAGTKFLIRLPKD</sequence>
<dbReference type="Pfam" id="PF02518">
    <property type="entry name" value="HATPase_c"/>
    <property type="match status" value="1"/>
</dbReference>
<feature type="transmembrane region" description="Helical" evidence="11">
    <location>
        <begin position="12"/>
        <end position="33"/>
    </location>
</feature>
<dbReference type="CDD" id="cd00075">
    <property type="entry name" value="HATPase"/>
    <property type="match status" value="1"/>
</dbReference>
<dbReference type="SMART" id="SM00388">
    <property type="entry name" value="HisKA"/>
    <property type="match status" value="1"/>
</dbReference>
<evidence type="ECO:0000256" key="10">
    <source>
        <dbReference type="ARBA" id="ARBA00023136"/>
    </source>
</evidence>
<dbReference type="GO" id="GO:0004721">
    <property type="term" value="F:phosphoprotein phosphatase activity"/>
    <property type="evidence" value="ECO:0007669"/>
    <property type="project" value="TreeGrafter"/>
</dbReference>
<dbReference type="GO" id="GO:0005886">
    <property type="term" value="C:plasma membrane"/>
    <property type="evidence" value="ECO:0007669"/>
    <property type="project" value="TreeGrafter"/>
</dbReference>
<dbReference type="EC" id="2.7.13.3" evidence="3"/>
<evidence type="ECO:0000259" key="12">
    <source>
        <dbReference type="PROSITE" id="PS50109"/>
    </source>
</evidence>
<dbReference type="EMBL" id="SCWD01000003">
    <property type="protein sequence ID" value="TDM00784.1"/>
    <property type="molecule type" value="Genomic_DNA"/>
</dbReference>
<dbReference type="PANTHER" id="PTHR45453:SF1">
    <property type="entry name" value="PHOSPHATE REGULON SENSOR PROTEIN PHOR"/>
    <property type="match status" value="1"/>
</dbReference>
<dbReference type="RefSeq" id="WP_133418020.1">
    <property type="nucleotide sequence ID" value="NZ_SCWD01000003.1"/>
</dbReference>
<dbReference type="CDD" id="cd00082">
    <property type="entry name" value="HisKA"/>
    <property type="match status" value="1"/>
</dbReference>
<comment type="catalytic activity">
    <reaction evidence="1">
        <text>ATP + protein L-histidine = ADP + protein N-phospho-L-histidine.</text>
        <dbReference type="EC" id="2.7.13.3"/>
    </reaction>
</comment>
<comment type="caution">
    <text evidence="13">The sequence shown here is derived from an EMBL/GenBank/DDBJ whole genome shotgun (WGS) entry which is preliminary data.</text>
</comment>
<keyword evidence="10 11" id="KW-0472">Membrane</keyword>
<accession>A0A9Q8CGB8</accession>
<dbReference type="AlphaFoldDB" id="A0A9Q8CGB8"/>
<keyword evidence="11" id="KW-0812">Transmembrane</keyword>
<dbReference type="InterPro" id="IPR003594">
    <property type="entry name" value="HATPase_dom"/>
</dbReference>
<comment type="subcellular location">
    <subcellularLocation>
        <location evidence="2">Cell membrane</location>
        <topology evidence="2">Multi-pass membrane protein</topology>
    </subcellularLocation>
</comment>
<dbReference type="PRINTS" id="PR00344">
    <property type="entry name" value="BCTRLSENSOR"/>
</dbReference>
<evidence type="ECO:0000256" key="1">
    <source>
        <dbReference type="ARBA" id="ARBA00000085"/>
    </source>
</evidence>
<dbReference type="Gene3D" id="3.30.565.10">
    <property type="entry name" value="Histidine kinase-like ATPase, C-terminal domain"/>
    <property type="match status" value="1"/>
</dbReference>
<evidence type="ECO:0000313" key="14">
    <source>
        <dbReference type="Proteomes" id="UP000295280"/>
    </source>
</evidence>
<keyword evidence="4" id="KW-0597">Phosphoprotein</keyword>
<dbReference type="PROSITE" id="PS50109">
    <property type="entry name" value="HIS_KIN"/>
    <property type="match status" value="1"/>
</dbReference>
<protein>
    <recommendedName>
        <fullName evidence="3">histidine kinase</fullName>
        <ecNumber evidence="3">2.7.13.3</ecNumber>
    </recommendedName>
</protein>
<dbReference type="InterPro" id="IPR003661">
    <property type="entry name" value="HisK_dim/P_dom"/>
</dbReference>
<dbReference type="SMART" id="SM00387">
    <property type="entry name" value="HATPase_c"/>
    <property type="match status" value="1"/>
</dbReference>
<keyword evidence="11" id="KW-1133">Transmembrane helix</keyword>
<keyword evidence="8" id="KW-0067">ATP-binding</keyword>
<dbReference type="Pfam" id="PF00512">
    <property type="entry name" value="HisKA"/>
    <property type="match status" value="1"/>
</dbReference>
<dbReference type="GO" id="GO:0005524">
    <property type="term" value="F:ATP binding"/>
    <property type="evidence" value="ECO:0007669"/>
    <property type="project" value="UniProtKB-KW"/>
</dbReference>
<keyword evidence="5" id="KW-0808">Transferase</keyword>
<feature type="domain" description="Histidine kinase" evidence="12">
    <location>
        <begin position="343"/>
        <end position="550"/>
    </location>
</feature>
<dbReference type="InterPro" id="IPR036890">
    <property type="entry name" value="HATPase_C_sf"/>
</dbReference>
<dbReference type="PANTHER" id="PTHR45453">
    <property type="entry name" value="PHOSPHATE REGULON SENSOR PROTEIN PHOR"/>
    <property type="match status" value="1"/>
</dbReference>
<keyword evidence="9" id="KW-0902">Two-component regulatory system</keyword>
<dbReference type="SUPFAM" id="SSF55874">
    <property type="entry name" value="ATPase domain of HSP90 chaperone/DNA topoisomerase II/histidine kinase"/>
    <property type="match status" value="1"/>
</dbReference>
<organism evidence="13 14">
    <name type="scientific">Macrococcus carouselicus</name>
    <dbReference type="NCBI Taxonomy" id="69969"/>
    <lineage>
        <taxon>Bacteria</taxon>
        <taxon>Bacillati</taxon>
        <taxon>Bacillota</taxon>
        <taxon>Bacilli</taxon>
        <taxon>Bacillales</taxon>
        <taxon>Staphylococcaceae</taxon>
        <taxon>Macrococcus</taxon>
    </lineage>
</organism>
<dbReference type="InterPro" id="IPR005467">
    <property type="entry name" value="His_kinase_dom"/>
</dbReference>
<evidence type="ECO:0000256" key="8">
    <source>
        <dbReference type="ARBA" id="ARBA00022840"/>
    </source>
</evidence>
<evidence type="ECO:0000256" key="11">
    <source>
        <dbReference type="SAM" id="Phobius"/>
    </source>
</evidence>
<dbReference type="GO" id="GO:0016036">
    <property type="term" value="P:cellular response to phosphate starvation"/>
    <property type="evidence" value="ECO:0007669"/>
    <property type="project" value="TreeGrafter"/>
</dbReference>
<reference evidence="13 14" key="1">
    <citation type="submission" date="2019-01" db="EMBL/GenBank/DDBJ databases">
        <title>Draft genome sequences of the type strains of six Macrococcus species.</title>
        <authorList>
            <person name="Mazhar S."/>
            <person name="Altermann E."/>
            <person name="Hill C."/>
            <person name="Mcauliffe O."/>
        </authorList>
    </citation>
    <scope>NUCLEOTIDE SEQUENCE [LARGE SCALE GENOMIC DNA]</scope>
    <source>
        <strain evidence="13 14">ATCC 51828</strain>
    </source>
</reference>
<evidence type="ECO:0000313" key="13">
    <source>
        <dbReference type="EMBL" id="TDM00784.1"/>
    </source>
</evidence>
<proteinExistence type="predicted"/>
<evidence type="ECO:0000256" key="5">
    <source>
        <dbReference type="ARBA" id="ARBA00022679"/>
    </source>
</evidence>
<dbReference type="InterPro" id="IPR004358">
    <property type="entry name" value="Sig_transdc_His_kin-like_C"/>
</dbReference>
<evidence type="ECO:0000256" key="7">
    <source>
        <dbReference type="ARBA" id="ARBA00022777"/>
    </source>
</evidence>
<dbReference type="Proteomes" id="UP000295280">
    <property type="component" value="Unassembled WGS sequence"/>
</dbReference>
<dbReference type="OrthoDB" id="368131at2"/>
<evidence type="ECO:0000256" key="4">
    <source>
        <dbReference type="ARBA" id="ARBA00022553"/>
    </source>
</evidence>
<evidence type="ECO:0000256" key="3">
    <source>
        <dbReference type="ARBA" id="ARBA00012438"/>
    </source>
</evidence>
<name>A0A9Q8CGB8_9STAP</name>
<evidence type="ECO:0000256" key="9">
    <source>
        <dbReference type="ARBA" id="ARBA00023012"/>
    </source>
</evidence>
<evidence type="ECO:0000256" key="6">
    <source>
        <dbReference type="ARBA" id="ARBA00022741"/>
    </source>
</evidence>
<dbReference type="InterPro" id="IPR036097">
    <property type="entry name" value="HisK_dim/P_sf"/>
</dbReference>
<dbReference type="GO" id="GO:0000155">
    <property type="term" value="F:phosphorelay sensor kinase activity"/>
    <property type="evidence" value="ECO:0007669"/>
    <property type="project" value="InterPro"/>
</dbReference>
<dbReference type="Gene3D" id="1.10.287.130">
    <property type="match status" value="1"/>
</dbReference>
<gene>
    <name evidence="13" type="ORF">ERX40_08205</name>
</gene>
<keyword evidence="6" id="KW-0547">Nucleotide-binding</keyword>
<feature type="transmembrane region" description="Helical" evidence="11">
    <location>
        <begin position="240"/>
        <end position="265"/>
    </location>
</feature>
<evidence type="ECO:0000256" key="2">
    <source>
        <dbReference type="ARBA" id="ARBA00004651"/>
    </source>
</evidence>
<keyword evidence="7 13" id="KW-0418">Kinase</keyword>
<dbReference type="InterPro" id="IPR050351">
    <property type="entry name" value="BphY/WalK/GraS-like"/>
</dbReference>